<evidence type="ECO:0000256" key="1">
    <source>
        <dbReference type="ARBA" id="ARBA00005445"/>
    </source>
</evidence>
<dbReference type="EMBL" id="KN837403">
    <property type="protein sequence ID" value="KIJ25678.1"/>
    <property type="molecule type" value="Genomic_DNA"/>
</dbReference>
<feature type="non-terminal residue" evidence="3">
    <location>
        <position position="1"/>
    </location>
</feature>
<proteinExistence type="inferred from homology"/>
<dbReference type="InterPro" id="IPR021884">
    <property type="entry name" value="Ice-bd_prot"/>
</dbReference>
<gene>
    <name evidence="3" type="ORF">M422DRAFT_273353</name>
</gene>
<protein>
    <recommendedName>
        <fullName evidence="5">Antifreeze protein</fullName>
    </recommendedName>
</protein>
<keyword evidence="4" id="KW-1185">Reference proteome</keyword>
<sequence length="181" mass="18087">SSITGFSLIKAPSGTFATSTQVVGSVFAADFTPPTPSNLTTAVLAMQAAFTDGNSRTANATINLGAGKLTGVTLAPGLYTWAGSVNVITSLTLSGKATDTWILKIADGLNVAPAQKIILSGGALAKNVFWVVTGAVNVGGSSSFAGILLASTSVTLVTKSTLNGRILSQTAVALQQAVITA</sequence>
<organism evidence="3 4">
    <name type="scientific">Sphaerobolus stellatus (strain SS14)</name>
    <dbReference type="NCBI Taxonomy" id="990650"/>
    <lineage>
        <taxon>Eukaryota</taxon>
        <taxon>Fungi</taxon>
        <taxon>Dikarya</taxon>
        <taxon>Basidiomycota</taxon>
        <taxon>Agaricomycotina</taxon>
        <taxon>Agaricomycetes</taxon>
        <taxon>Phallomycetidae</taxon>
        <taxon>Geastrales</taxon>
        <taxon>Sphaerobolaceae</taxon>
        <taxon>Sphaerobolus</taxon>
    </lineage>
</organism>
<evidence type="ECO:0008006" key="5">
    <source>
        <dbReference type="Google" id="ProtNLM"/>
    </source>
</evidence>
<dbReference type="HOGENOM" id="CLU_050049_1_0_1"/>
<reference evidence="3 4" key="1">
    <citation type="submission" date="2014-06" db="EMBL/GenBank/DDBJ databases">
        <title>Evolutionary Origins and Diversification of the Mycorrhizal Mutualists.</title>
        <authorList>
            <consortium name="DOE Joint Genome Institute"/>
            <consortium name="Mycorrhizal Genomics Consortium"/>
            <person name="Kohler A."/>
            <person name="Kuo A."/>
            <person name="Nagy L.G."/>
            <person name="Floudas D."/>
            <person name="Copeland A."/>
            <person name="Barry K.W."/>
            <person name="Cichocki N."/>
            <person name="Veneault-Fourrey C."/>
            <person name="LaButti K."/>
            <person name="Lindquist E.A."/>
            <person name="Lipzen A."/>
            <person name="Lundell T."/>
            <person name="Morin E."/>
            <person name="Murat C."/>
            <person name="Riley R."/>
            <person name="Ohm R."/>
            <person name="Sun H."/>
            <person name="Tunlid A."/>
            <person name="Henrissat B."/>
            <person name="Grigoriev I.V."/>
            <person name="Hibbett D.S."/>
            <person name="Martin F."/>
        </authorList>
    </citation>
    <scope>NUCLEOTIDE SEQUENCE [LARGE SCALE GENOMIC DNA]</scope>
    <source>
        <strain evidence="3 4">SS14</strain>
    </source>
</reference>
<keyword evidence="2" id="KW-0732">Signal</keyword>
<evidence type="ECO:0000256" key="2">
    <source>
        <dbReference type="ARBA" id="ARBA00022729"/>
    </source>
</evidence>
<evidence type="ECO:0000313" key="4">
    <source>
        <dbReference type="Proteomes" id="UP000054279"/>
    </source>
</evidence>
<evidence type="ECO:0000313" key="3">
    <source>
        <dbReference type="EMBL" id="KIJ25678.1"/>
    </source>
</evidence>
<dbReference type="AlphaFoldDB" id="A0A0C9T9C3"/>
<comment type="similarity">
    <text evidence="1">Belongs to the ice-binding protein family.</text>
</comment>
<dbReference type="Proteomes" id="UP000054279">
    <property type="component" value="Unassembled WGS sequence"/>
</dbReference>
<dbReference type="Pfam" id="PF11999">
    <property type="entry name" value="Ice_binding"/>
    <property type="match status" value="1"/>
</dbReference>
<name>A0A0C9T9C3_SPHS4</name>
<dbReference type="OrthoDB" id="10264374at2759"/>
<accession>A0A0C9T9C3</accession>